<reference evidence="2" key="1">
    <citation type="journal article" date="2012" name="Nat. Biotechnol.">
        <title>Reference genome sequence of the model plant Setaria.</title>
        <authorList>
            <person name="Bennetzen J.L."/>
            <person name="Schmutz J."/>
            <person name="Wang H."/>
            <person name="Percifield R."/>
            <person name="Hawkins J."/>
            <person name="Pontaroli A.C."/>
            <person name="Estep M."/>
            <person name="Feng L."/>
            <person name="Vaughn J.N."/>
            <person name="Grimwood J."/>
            <person name="Jenkins J."/>
            <person name="Barry K."/>
            <person name="Lindquist E."/>
            <person name="Hellsten U."/>
            <person name="Deshpande S."/>
            <person name="Wang X."/>
            <person name="Wu X."/>
            <person name="Mitros T."/>
            <person name="Triplett J."/>
            <person name="Yang X."/>
            <person name="Ye C.Y."/>
            <person name="Mauro-Herrera M."/>
            <person name="Wang L."/>
            <person name="Li P."/>
            <person name="Sharma M."/>
            <person name="Sharma R."/>
            <person name="Ronald P.C."/>
            <person name="Panaud O."/>
            <person name="Kellogg E.A."/>
            <person name="Brutnell T.P."/>
            <person name="Doust A.N."/>
            <person name="Tuskan G.A."/>
            <person name="Rokhsar D."/>
            <person name="Devos K.M."/>
        </authorList>
    </citation>
    <scope>NUCLEOTIDE SEQUENCE [LARGE SCALE GENOMIC DNA]</scope>
    <source>
        <strain evidence="2">cv. Yugu1</strain>
    </source>
</reference>
<reference evidence="1" key="2">
    <citation type="submission" date="2018-08" db="UniProtKB">
        <authorList>
            <consortium name="EnsemblPlants"/>
        </authorList>
    </citation>
    <scope>IDENTIFICATION</scope>
    <source>
        <strain evidence="1">Yugu1</strain>
    </source>
</reference>
<dbReference type="Proteomes" id="UP000004995">
    <property type="component" value="Unassembled WGS sequence"/>
</dbReference>
<evidence type="ECO:0000313" key="1">
    <source>
        <dbReference type="EnsemblPlants" id="KQL14106"/>
    </source>
</evidence>
<protein>
    <submittedName>
        <fullName evidence="1">Uncharacterized protein</fullName>
    </submittedName>
</protein>
<evidence type="ECO:0000313" key="2">
    <source>
        <dbReference type="Proteomes" id="UP000004995"/>
    </source>
</evidence>
<keyword evidence="2" id="KW-1185">Reference proteome</keyword>
<dbReference type="InParanoid" id="A0A0Q3TU29"/>
<dbReference type="Gramene" id="KQL14106">
    <property type="protein sequence ID" value="KQL14106"/>
    <property type="gene ID" value="SETIT_024713mg"/>
</dbReference>
<dbReference type="AlphaFoldDB" id="A0A0Q3TU29"/>
<dbReference type="eggNOG" id="ENOG502R571">
    <property type="taxonomic scope" value="Eukaryota"/>
</dbReference>
<sequence>MISYIKNPHPRVLDDSATALISREDGAWYVVAALG</sequence>
<dbReference type="EnsemblPlants" id="KQL14106">
    <property type="protein sequence ID" value="KQL14106"/>
    <property type="gene ID" value="SETIT_024713mg"/>
</dbReference>
<proteinExistence type="predicted"/>
<dbReference type="EMBL" id="AGNK02001522">
    <property type="status" value="NOT_ANNOTATED_CDS"/>
    <property type="molecule type" value="Genomic_DNA"/>
</dbReference>
<name>A0A0Q3TU29_SETIT</name>
<accession>A0A0Q3TU29</accession>
<organism evidence="1 2">
    <name type="scientific">Setaria italica</name>
    <name type="common">Foxtail millet</name>
    <name type="synonym">Panicum italicum</name>
    <dbReference type="NCBI Taxonomy" id="4555"/>
    <lineage>
        <taxon>Eukaryota</taxon>
        <taxon>Viridiplantae</taxon>
        <taxon>Streptophyta</taxon>
        <taxon>Embryophyta</taxon>
        <taxon>Tracheophyta</taxon>
        <taxon>Spermatophyta</taxon>
        <taxon>Magnoliopsida</taxon>
        <taxon>Liliopsida</taxon>
        <taxon>Poales</taxon>
        <taxon>Poaceae</taxon>
        <taxon>PACMAD clade</taxon>
        <taxon>Panicoideae</taxon>
        <taxon>Panicodae</taxon>
        <taxon>Paniceae</taxon>
        <taxon>Cenchrinae</taxon>
        <taxon>Setaria</taxon>
    </lineage>
</organism>